<keyword evidence="6" id="KW-1185">Reference proteome</keyword>
<name>A0A1E8GQR1_9LACT</name>
<dbReference type="Pfam" id="PF00588">
    <property type="entry name" value="SpoU_methylase"/>
    <property type="match status" value="1"/>
</dbReference>
<dbReference type="Gene3D" id="3.30.1330.30">
    <property type="match status" value="1"/>
</dbReference>
<dbReference type="Proteomes" id="UP000178622">
    <property type="component" value="Unassembled WGS sequence"/>
</dbReference>
<evidence type="ECO:0000313" key="6">
    <source>
        <dbReference type="Proteomes" id="UP000178622"/>
    </source>
</evidence>
<keyword evidence="2 5" id="KW-0489">Methyltransferase</keyword>
<protein>
    <submittedName>
        <fullName evidence="5">23S rRNA methyltransferase</fullName>
    </submittedName>
</protein>
<dbReference type="RefSeq" id="WP_070791412.1">
    <property type="nucleotide sequence ID" value="NZ_MKIR01000001.1"/>
</dbReference>
<dbReference type="Gene3D" id="3.40.1280.10">
    <property type="match status" value="1"/>
</dbReference>
<dbReference type="PANTHER" id="PTHR43191:SF2">
    <property type="entry name" value="RRNA METHYLTRANSFERASE 3, MITOCHONDRIAL"/>
    <property type="match status" value="1"/>
</dbReference>
<dbReference type="GO" id="GO:0006396">
    <property type="term" value="P:RNA processing"/>
    <property type="evidence" value="ECO:0007669"/>
    <property type="project" value="InterPro"/>
</dbReference>
<gene>
    <name evidence="5" type="ORF">BG261_01495</name>
</gene>
<dbReference type="PANTHER" id="PTHR43191">
    <property type="entry name" value="RRNA METHYLTRANSFERASE 3"/>
    <property type="match status" value="1"/>
</dbReference>
<dbReference type="CDD" id="cd18095">
    <property type="entry name" value="SpoU-like_rRNA-MTase"/>
    <property type="match status" value="1"/>
</dbReference>
<dbReference type="InterPro" id="IPR053888">
    <property type="entry name" value="MRM3-like_sub_bind"/>
</dbReference>
<proteinExistence type="inferred from homology"/>
<comment type="caution">
    <text evidence="5">The sequence shown here is derived from an EMBL/GenBank/DDBJ whole genome shotgun (WGS) entry which is preliminary data.</text>
</comment>
<feature type="domain" description="RNA 2-O ribose methyltransferase substrate binding" evidence="4">
    <location>
        <begin position="29"/>
        <end position="92"/>
    </location>
</feature>
<dbReference type="InterPro" id="IPR013123">
    <property type="entry name" value="SpoU_subst-bd"/>
</dbReference>
<dbReference type="InterPro" id="IPR029064">
    <property type="entry name" value="Ribosomal_eL30-like_sf"/>
</dbReference>
<dbReference type="SMART" id="SM00967">
    <property type="entry name" value="SpoU_sub_bind"/>
    <property type="match status" value="1"/>
</dbReference>
<dbReference type="InterPro" id="IPR001537">
    <property type="entry name" value="SpoU_MeTrfase"/>
</dbReference>
<keyword evidence="3 5" id="KW-0808">Transferase</keyword>
<dbReference type="EMBL" id="MKIR01000001">
    <property type="protein sequence ID" value="OFI50574.1"/>
    <property type="molecule type" value="Genomic_DNA"/>
</dbReference>
<sequence>MNIIRSKENKAVKSAKKLLQKKYRKDTYLIEGFHLFEEASRSGAEILETFVTEEFAAKFPEAIIVTQEVLNFITDSKTPQGLVAVVKMNNDLDYEKINLNKILVLDGVQDPGNVGTLIRTADAGGFDAVFLSRDCADVYSPKVMRSMQGSNYHLPVYSVDLSELYKKLKELKISVLASTLSDESISYKEVEQKSGIALVLGNEGQGISQLTKNEADVLVHIDMPGQAESLNVAIAGGILIFNFI</sequence>
<evidence type="ECO:0000256" key="2">
    <source>
        <dbReference type="ARBA" id="ARBA00022603"/>
    </source>
</evidence>
<dbReference type="GO" id="GO:0005737">
    <property type="term" value="C:cytoplasm"/>
    <property type="evidence" value="ECO:0007669"/>
    <property type="project" value="UniProtKB-ARBA"/>
</dbReference>
<dbReference type="InterPro" id="IPR029028">
    <property type="entry name" value="Alpha/beta_knot_MTases"/>
</dbReference>
<dbReference type="SUPFAM" id="SSF55315">
    <property type="entry name" value="L30e-like"/>
    <property type="match status" value="1"/>
</dbReference>
<dbReference type="InterPro" id="IPR029026">
    <property type="entry name" value="tRNA_m1G_MTases_N"/>
</dbReference>
<dbReference type="Pfam" id="PF22435">
    <property type="entry name" value="MRM3-like_sub_bind"/>
    <property type="match status" value="1"/>
</dbReference>
<dbReference type="SUPFAM" id="SSF75217">
    <property type="entry name" value="alpha/beta knot"/>
    <property type="match status" value="1"/>
</dbReference>
<dbReference type="AlphaFoldDB" id="A0A1E8GQR1"/>
<comment type="similarity">
    <text evidence="1">Belongs to the class IV-like SAM-binding methyltransferase superfamily. RNA methyltransferase TrmH family.</text>
</comment>
<dbReference type="GO" id="GO:0008173">
    <property type="term" value="F:RNA methyltransferase activity"/>
    <property type="evidence" value="ECO:0007669"/>
    <property type="project" value="InterPro"/>
</dbReference>
<organism evidence="5 6">
    <name type="scientific">Floricoccus tropicus</name>
    <dbReference type="NCBI Taxonomy" id="1859473"/>
    <lineage>
        <taxon>Bacteria</taxon>
        <taxon>Bacillati</taxon>
        <taxon>Bacillota</taxon>
        <taxon>Bacilli</taxon>
        <taxon>Lactobacillales</taxon>
        <taxon>Streptococcaceae</taxon>
        <taxon>Floricoccus</taxon>
    </lineage>
</organism>
<dbReference type="InterPro" id="IPR051259">
    <property type="entry name" value="rRNA_Methyltransferase"/>
</dbReference>
<evidence type="ECO:0000313" key="5">
    <source>
        <dbReference type="EMBL" id="OFI50574.1"/>
    </source>
</evidence>
<dbReference type="GO" id="GO:0003723">
    <property type="term" value="F:RNA binding"/>
    <property type="evidence" value="ECO:0007669"/>
    <property type="project" value="InterPro"/>
</dbReference>
<dbReference type="OrthoDB" id="9785673at2"/>
<evidence type="ECO:0000256" key="3">
    <source>
        <dbReference type="ARBA" id="ARBA00022679"/>
    </source>
</evidence>
<reference evidence="6" key="1">
    <citation type="submission" date="2016-09" db="EMBL/GenBank/DDBJ databases">
        <title>Draft genome sequence of a novel species of the family Streptococcaceae isolated from flowers.</title>
        <authorList>
            <person name="Chuah L.-O."/>
            <person name="Yap K.-P."/>
            <person name="Thong K.L."/>
            <person name="Liong M.T."/>
            <person name="Ahmad R."/>
            <person name="Rusul G."/>
        </authorList>
    </citation>
    <scope>NUCLEOTIDE SEQUENCE [LARGE SCALE GENOMIC DNA]</scope>
    <source>
        <strain evidence="6">DF1</strain>
    </source>
</reference>
<dbReference type="STRING" id="1859473.BG261_01495"/>
<evidence type="ECO:0000259" key="4">
    <source>
        <dbReference type="SMART" id="SM00967"/>
    </source>
</evidence>
<dbReference type="GO" id="GO:0032259">
    <property type="term" value="P:methylation"/>
    <property type="evidence" value="ECO:0007669"/>
    <property type="project" value="UniProtKB-KW"/>
</dbReference>
<accession>A0A1E8GQR1</accession>
<evidence type="ECO:0000256" key="1">
    <source>
        <dbReference type="ARBA" id="ARBA00007228"/>
    </source>
</evidence>